<dbReference type="PANTHER" id="PTHR35769:SF2">
    <property type="entry name" value="CALCINEURIN-LIKE METALLO-PHOSPHOESTERASE SUPERFAMILY PROTEIN"/>
    <property type="match status" value="1"/>
</dbReference>
<protein>
    <recommendedName>
        <fullName evidence="3">Calcineurin-like phosphoesterase domain-containing protein</fullName>
    </recommendedName>
</protein>
<dbReference type="AlphaFoldDB" id="A0A843VAZ1"/>
<reference evidence="1" key="1">
    <citation type="submission" date="2017-07" db="EMBL/GenBank/DDBJ databases">
        <title>Taro Niue Genome Assembly and Annotation.</title>
        <authorList>
            <person name="Atibalentja N."/>
            <person name="Keating K."/>
            <person name="Fields C.J."/>
        </authorList>
    </citation>
    <scope>NUCLEOTIDE SEQUENCE</scope>
    <source>
        <strain evidence="1">Niue_2</strain>
        <tissue evidence="1">Leaf</tissue>
    </source>
</reference>
<sequence length="186" mass="20052">YGVLDMKGSAKKIVEAAIGTPAEHSVIFLAHNGPEGLGSEISDICGRDWVHGGGDHGDPDLAQAIANLKRSTQFPIPLVVFGHMHKELAYGNGLRRMIVVGNDDTVYLNGAIVPRVKVRGGRGHYPRIFGGDYNVQMALNSTSTTLRAFTLVEILDGKLQKISETWVSVKGNEIAIAEENVLFSTV</sequence>
<comment type="caution">
    <text evidence="1">The sequence shown here is derived from an EMBL/GenBank/DDBJ whole genome shotgun (WGS) entry which is preliminary data.</text>
</comment>
<evidence type="ECO:0008006" key="3">
    <source>
        <dbReference type="Google" id="ProtNLM"/>
    </source>
</evidence>
<name>A0A843VAZ1_COLES</name>
<dbReference type="EMBL" id="NMUH01001817">
    <property type="protein sequence ID" value="MQL95662.1"/>
    <property type="molecule type" value="Genomic_DNA"/>
</dbReference>
<feature type="non-terminal residue" evidence="1">
    <location>
        <position position="1"/>
    </location>
</feature>
<dbReference type="PANTHER" id="PTHR35769">
    <property type="entry name" value="CALCINEURIN-LIKE METALLO-PHOSPHOESTERASE SUPERFAMILY PROTEIN"/>
    <property type="match status" value="1"/>
</dbReference>
<organism evidence="1 2">
    <name type="scientific">Colocasia esculenta</name>
    <name type="common">Wild taro</name>
    <name type="synonym">Arum esculentum</name>
    <dbReference type="NCBI Taxonomy" id="4460"/>
    <lineage>
        <taxon>Eukaryota</taxon>
        <taxon>Viridiplantae</taxon>
        <taxon>Streptophyta</taxon>
        <taxon>Embryophyta</taxon>
        <taxon>Tracheophyta</taxon>
        <taxon>Spermatophyta</taxon>
        <taxon>Magnoliopsida</taxon>
        <taxon>Liliopsida</taxon>
        <taxon>Araceae</taxon>
        <taxon>Aroideae</taxon>
        <taxon>Colocasieae</taxon>
        <taxon>Colocasia</taxon>
    </lineage>
</organism>
<dbReference type="InterPro" id="IPR027629">
    <property type="entry name" value="DevT-like"/>
</dbReference>
<proteinExistence type="predicted"/>
<dbReference type="Proteomes" id="UP000652761">
    <property type="component" value="Unassembled WGS sequence"/>
</dbReference>
<dbReference type="SUPFAM" id="SSF56300">
    <property type="entry name" value="Metallo-dependent phosphatases"/>
    <property type="match status" value="1"/>
</dbReference>
<dbReference type="InterPro" id="IPR029052">
    <property type="entry name" value="Metallo-depent_PP-like"/>
</dbReference>
<dbReference type="OrthoDB" id="3664at2759"/>
<evidence type="ECO:0000313" key="2">
    <source>
        <dbReference type="Proteomes" id="UP000652761"/>
    </source>
</evidence>
<accession>A0A843VAZ1</accession>
<gene>
    <name evidence="1" type="ORF">Taro_028330</name>
</gene>
<keyword evidence="2" id="KW-1185">Reference proteome</keyword>
<evidence type="ECO:0000313" key="1">
    <source>
        <dbReference type="EMBL" id="MQL95662.1"/>
    </source>
</evidence>